<dbReference type="Proteomes" id="UP000070260">
    <property type="component" value="Chromosome"/>
</dbReference>
<dbReference type="PATRIC" id="fig|1502.177.peg.1356"/>
<dbReference type="EMBL" id="CP010994">
    <property type="protein sequence ID" value="AMN35447.1"/>
    <property type="molecule type" value="Genomic_DNA"/>
</dbReference>
<gene>
    <name evidence="1" type="ORF">JFP838_06665</name>
</gene>
<protein>
    <submittedName>
        <fullName evidence="1">Uncharacterized protein</fullName>
    </submittedName>
</protein>
<reference evidence="1 2" key="1">
    <citation type="journal article" date="2016" name="PLoS ONE">
        <title>Plasmid Characterization and Chromosome Analysis of Two netF+ Clostridium perfringens Isolates Associated with Foal and Canine Necrotizing Enteritis.</title>
        <authorList>
            <person name="Mehdizadeh Gohari I."/>
            <person name="Kropinski A.M."/>
            <person name="Weese S.J."/>
            <person name="Parreira V.R."/>
            <person name="Whitehead A.E."/>
            <person name="Boerlin P."/>
            <person name="Prescott J.F."/>
        </authorList>
    </citation>
    <scope>NUCLEOTIDE SEQUENCE [LARGE SCALE GENOMIC DNA]</scope>
    <source>
        <strain evidence="1 2">JP838</strain>
    </source>
</reference>
<dbReference type="RefSeq" id="WP_061427551.1">
    <property type="nucleotide sequence ID" value="NZ_CATNZO010000001.1"/>
</dbReference>
<evidence type="ECO:0000313" key="1">
    <source>
        <dbReference type="EMBL" id="AMN35447.1"/>
    </source>
</evidence>
<name>A0A127EHP0_CLOPF</name>
<dbReference type="AlphaFoldDB" id="A0A127EHP0"/>
<evidence type="ECO:0000313" key="2">
    <source>
        <dbReference type="Proteomes" id="UP000070260"/>
    </source>
</evidence>
<proteinExistence type="predicted"/>
<sequence length="68" mass="7932">MILSDVSKRIIKSDNLKEVIAIFEKAMNGKNEINVKVGEFKKEICYEIEIIYPIGDYFNKEEVGQYEN</sequence>
<accession>A0A127EHP0</accession>
<organism evidence="1 2">
    <name type="scientific">Clostridium perfringens</name>
    <dbReference type="NCBI Taxonomy" id="1502"/>
    <lineage>
        <taxon>Bacteria</taxon>
        <taxon>Bacillati</taxon>
        <taxon>Bacillota</taxon>
        <taxon>Clostridia</taxon>
        <taxon>Eubacteriales</taxon>
        <taxon>Clostridiaceae</taxon>
        <taxon>Clostridium</taxon>
    </lineage>
</organism>